<comment type="miscellaneous">
    <text evidence="11">This protein is similar to the oxygenase domain of eukaryotic nitric oxide synthases but lacks the reductase domain which, in eukaryotes, is responsible for transfer of electrons to the ferric heme during nitric oxide synthesis.</text>
</comment>
<keyword evidence="6 11" id="KW-0349">Heme</keyword>
<dbReference type="Gene3D" id="3.90.1230.10">
    <property type="entry name" value="Nitric Oxide Synthase, Chain A, domain 3"/>
    <property type="match status" value="1"/>
</dbReference>
<evidence type="ECO:0000256" key="3">
    <source>
        <dbReference type="ARBA" id="ARBA00005411"/>
    </source>
</evidence>
<dbReference type="Gene3D" id="3.90.340.10">
    <property type="entry name" value="Nitric Oxide Synthase, Chain A, domain 1"/>
    <property type="match status" value="1"/>
</dbReference>
<dbReference type="Gene3D" id="3.90.440.10">
    <property type="entry name" value="Nitric Oxide Synthase,Heme Domain,Chain A domain 2"/>
    <property type="match status" value="1"/>
</dbReference>
<evidence type="ECO:0000256" key="10">
    <source>
        <dbReference type="ARBA" id="ARBA00048713"/>
    </source>
</evidence>
<accession>A0ABS2SPI6</accession>
<keyword evidence="7 11" id="KW-0479">Metal-binding</keyword>
<evidence type="ECO:0000259" key="12">
    <source>
        <dbReference type="PROSITE" id="PS60001"/>
    </source>
</evidence>
<dbReference type="Pfam" id="PF02898">
    <property type="entry name" value="NO_synthase"/>
    <property type="match status" value="1"/>
</dbReference>
<dbReference type="GO" id="GO:0016491">
    <property type="term" value="F:oxidoreductase activity"/>
    <property type="evidence" value="ECO:0007669"/>
    <property type="project" value="UniProtKB-KW"/>
</dbReference>
<evidence type="ECO:0000256" key="11">
    <source>
        <dbReference type="PIRNR" id="PIRNR037219"/>
    </source>
</evidence>
<evidence type="ECO:0000313" key="13">
    <source>
        <dbReference type="EMBL" id="MBM7837442.1"/>
    </source>
</evidence>
<name>A0ABS2SPI6_9BACI</name>
<dbReference type="PANTHER" id="PTHR43410">
    <property type="entry name" value="NITRIC OXIDE SYNTHASE OXYGENASE"/>
    <property type="match status" value="1"/>
</dbReference>
<dbReference type="EC" id="1.14.14.47" evidence="4 11"/>
<dbReference type="InterPro" id="IPR036119">
    <property type="entry name" value="NOS_N_sf"/>
</dbReference>
<dbReference type="InterPro" id="IPR044944">
    <property type="entry name" value="NOS_dom_3"/>
</dbReference>
<dbReference type="PANTHER" id="PTHR43410:SF1">
    <property type="entry name" value="NITRIC OXIDE SYNTHASE"/>
    <property type="match status" value="1"/>
</dbReference>
<dbReference type="PROSITE" id="PS60001">
    <property type="entry name" value="NOS"/>
    <property type="match status" value="1"/>
</dbReference>
<evidence type="ECO:0000256" key="1">
    <source>
        <dbReference type="ARBA" id="ARBA00001971"/>
    </source>
</evidence>
<dbReference type="EMBL" id="JAFBCV010000001">
    <property type="protein sequence ID" value="MBM7837442.1"/>
    <property type="molecule type" value="Genomic_DNA"/>
</dbReference>
<keyword evidence="8 11" id="KW-0560">Oxidoreductase</keyword>
<sequence length="358" mass="41391">MMSQTLKNEAQQYLAQYYEENGLDGVEQRIRAVLKEINETGTYVQTTDELTYGAKVAWRNSNRCIGRLFWERMHVIDEREATTAEEIVHGLFRHLEFATNEGKIRPTLTVFEQGSRIRIWNHQLIRYAGYEVGHSIVGDPASVALTKKCMELGWEGAGTDFDILPIVLSIDDKRPEWFEIPKKYVKEVELTHPQYPEFDQLQLKWYGVPIISDMRLEIGGLSYYAAPFNGWYMGTEIGARNLADDFRYNRLEQVADVLGIATQRESTLWRDEALLELNRAVLSSFQAAGVSIVDHHTAAKQFQQFMKNEMDSGRNVTGDWTWLIPPMSPAQTKLFHQSFSNEWKTPNFIYEKAPYQQD</sequence>
<dbReference type="Proteomes" id="UP001179280">
    <property type="component" value="Unassembled WGS sequence"/>
</dbReference>
<dbReference type="InterPro" id="IPR050607">
    <property type="entry name" value="NOS"/>
</dbReference>
<evidence type="ECO:0000256" key="7">
    <source>
        <dbReference type="ARBA" id="ARBA00022723"/>
    </source>
</evidence>
<comment type="catalytic activity">
    <reaction evidence="10">
        <text>3 reduced [flavodoxin] + 2 L-arginine + 4 O2 = 3 oxidized [flavodoxin] + 2 L-citrulline + 2 nitric oxide + 4 H2O + 5 H(+)</text>
        <dbReference type="Rhea" id="RHEA:52324"/>
        <dbReference type="Rhea" id="RHEA-COMP:10622"/>
        <dbReference type="Rhea" id="RHEA-COMP:10623"/>
        <dbReference type="ChEBI" id="CHEBI:15377"/>
        <dbReference type="ChEBI" id="CHEBI:15378"/>
        <dbReference type="ChEBI" id="CHEBI:15379"/>
        <dbReference type="ChEBI" id="CHEBI:16480"/>
        <dbReference type="ChEBI" id="CHEBI:32682"/>
        <dbReference type="ChEBI" id="CHEBI:57618"/>
        <dbReference type="ChEBI" id="CHEBI:57743"/>
        <dbReference type="ChEBI" id="CHEBI:58210"/>
        <dbReference type="EC" id="1.14.14.47"/>
    </reaction>
</comment>
<reference evidence="13" key="1">
    <citation type="submission" date="2021-01" db="EMBL/GenBank/DDBJ databases">
        <title>Genomic Encyclopedia of Type Strains, Phase IV (KMG-IV): sequencing the most valuable type-strain genomes for metagenomic binning, comparative biology and taxonomic classification.</title>
        <authorList>
            <person name="Goeker M."/>
        </authorList>
    </citation>
    <scope>NUCLEOTIDE SEQUENCE</scope>
    <source>
        <strain evidence="13">DSM 21943</strain>
    </source>
</reference>
<protein>
    <recommendedName>
        <fullName evidence="5 11">Nitric oxide synthase oxygenase</fullName>
        <ecNumber evidence="4 11">1.14.14.47</ecNumber>
    </recommendedName>
</protein>
<evidence type="ECO:0000256" key="6">
    <source>
        <dbReference type="ARBA" id="ARBA00022617"/>
    </source>
</evidence>
<evidence type="ECO:0000256" key="4">
    <source>
        <dbReference type="ARBA" id="ARBA00012735"/>
    </source>
</evidence>
<comment type="similarity">
    <text evidence="3 11">Belongs to the NOS family. Bacterial NOS oxygenase subfamily.</text>
</comment>
<organism evidence="13 14">
    <name type="scientific">Shouchella xiaoxiensis</name>
    <dbReference type="NCBI Taxonomy" id="766895"/>
    <lineage>
        <taxon>Bacteria</taxon>
        <taxon>Bacillati</taxon>
        <taxon>Bacillota</taxon>
        <taxon>Bacilli</taxon>
        <taxon>Bacillales</taxon>
        <taxon>Bacillaceae</taxon>
        <taxon>Shouchella</taxon>
    </lineage>
</organism>
<evidence type="ECO:0000256" key="2">
    <source>
        <dbReference type="ARBA" id="ARBA00002642"/>
    </source>
</evidence>
<keyword evidence="14" id="KW-1185">Reference proteome</keyword>
<dbReference type="SUPFAM" id="SSF56512">
    <property type="entry name" value="Nitric oxide (NO) synthase oxygenase domain"/>
    <property type="match status" value="1"/>
</dbReference>
<comment type="function">
    <text evidence="2 11">Catalyzes the production of nitric oxide.</text>
</comment>
<gene>
    <name evidence="13" type="ORF">JOC54_000673</name>
</gene>
<comment type="caution">
    <text evidence="13">The sequence shown here is derived from an EMBL/GenBank/DDBJ whole genome shotgun (WGS) entry which is preliminary data.</text>
</comment>
<dbReference type="InterPro" id="IPR044940">
    <property type="entry name" value="NOS_dom_2"/>
</dbReference>
<evidence type="ECO:0000256" key="5">
    <source>
        <dbReference type="ARBA" id="ARBA00018859"/>
    </source>
</evidence>
<feature type="domain" description="Nitric oxide synthase (NOS)" evidence="12">
    <location>
        <begin position="63"/>
        <end position="70"/>
    </location>
</feature>
<evidence type="ECO:0000313" key="14">
    <source>
        <dbReference type="Proteomes" id="UP001179280"/>
    </source>
</evidence>
<evidence type="ECO:0000256" key="8">
    <source>
        <dbReference type="ARBA" id="ARBA00023002"/>
    </source>
</evidence>
<evidence type="ECO:0000256" key="9">
    <source>
        <dbReference type="ARBA" id="ARBA00023004"/>
    </source>
</evidence>
<comment type="subunit">
    <text evidence="11">Homodimer.</text>
</comment>
<dbReference type="CDD" id="cd00575">
    <property type="entry name" value="NOS_oxygenase"/>
    <property type="match status" value="1"/>
</dbReference>
<dbReference type="InterPro" id="IPR044943">
    <property type="entry name" value="NOS_dom_1"/>
</dbReference>
<comment type="cofactor">
    <cofactor evidence="1 11">
        <name>heme</name>
        <dbReference type="ChEBI" id="CHEBI:30413"/>
    </cofactor>
</comment>
<keyword evidence="9 11" id="KW-0408">Iron</keyword>
<dbReference type="PIRSF" id="PIRSF037219">
    <property type="entry name" value="NOS_oxygenase"/>
    <property type="match status" value="1"/>
</dbReference>
<proteinExistence type="inferred from homology"/>
<dbReference type="InterPro" id="IPR004030">
    <property type="entry name" value="NOS_N"/>
</dbReference>
<dbReference type="InterPro" id="IPR017142">
    <property type="entry name" value="Nitric_oxide_synthase_Oase-su"/>
</dbReference>